<sequence>MKDFCTTQQLFLDNKPEFLDILGFKQSSYNDETMLFSCIFEPSEALTHSNGSIVQGGFIAGMLDSAMVQYILHLHEFKVNPLTLNIDVTYLLPCRPAEVEVTARILKAGKSIVFTSAELAQDGNLVATASATNKLVPFSR</sequence>
<reference evidence="3 4" key="1">
    <citation type="submission" date="2015-10" db="EMBL/GenBank/DDBJ databases">
        <title>Metagenome-Assembled Genomes uncover a global brackish microbiome.</title>
        <authorList>
            <person name="Hugerth L.W."/>
            <person name="Larsson J."/>
            <person name="Alneberg J."/>
            <person name="Lindh M.V."/>
            <person name="Legrand C."/>
            <person name="Pinhassi J."/>
            <person name="Andersson A.F."/>
        </authorList>
    </citation>
    <scope>NUCLEOTIDE SEQUENCE [LARGE SCALE GENOMIC DNA]</scope>
    <source>
        <strain evidence="3">BACL26 MAG-121220-bin70</strain>
    </source>
</reference>
<dbReference type="InterPro" id="IPR049449">
    <property type="entry name" value="TesB_ACOT8-like_N"/>
</dbReference>
<feature type="domain" description="Acyl-CoA thioesterase-like N-terminal HotDog" evidence="2">
    <location>
        <begin position="51"/>
        <end position="132"/>
    </location>
</feature>
<protein>
    <submittedName>
        <fullName evidence="3">Thioesterase</fullName>
    </submittedName>
</protein>
<keyword evidence="1" id="KW-0378">Hydrolase</keyword>
<dbReference type="InterPro" id="IPR039298">
    <property type="entry name" value="ACOT13"/>
</dbReference>
<evidence type="ECO:0000313" key="3">
    <source>
        <dbReference type="EMBL" id="KRO90965.1"/>
    </source>
</evidence>
<name>A0A0R2TUX5_9GAMM</name>
<dbReference type="Gene3D" id="3.10.129.10">
    <property type="entry name" value="Hotdog Thioesterase"/>
    <property type="match status" value="1"/>
</dbReference>
<evidence type="ECO:0000256" key="1">
    <source>
        <dbReference type="ARBA" id="ARBA00022801"/>
    </source>
</evidence>
<dbReference type="Pfam" id="PF13622">
    <property type="entry name" value="4HBT_3"/>
    <property type="match status" value="1"/>
</dbReference>
<proteinExistence type="predicted"/>
<dbReference type="Proteomes" id="UP000051213">
    <property type="component" value="Unassembled WGS sequence"/>
</dbReference>
<organism evidence="3 4">
    <name type="scientific">SAR92 bacterium BACL26 MAG-121220-bin70</name>
    <dbReference type="NCBI Taxonomy" id="1655626"/>
    <lineage>
        <taxon>Bacteria</taxon>
        <taxon>Pseudomonadati</taxon>
        <taxon>Pseudomonadota</taxon>
        <taxon>Gammaproteobacteria</taxon>
        <taxon>Cellvibrionales</taxon>
        <taxon>Porticoccaceae</taxon>
        <taxon>SAR92 clade</taxon>
    </lineage>
</organism>
<dbReference type="PANTHER" id="PTHR21660">
    <property type="entry name" value="THIOESTERASE SUPERFAMILY MEMBER-RELATED"/>
    <property type="match status" value="1"/>
</dbReference>
<accession>A0A0R2TUX5</accession>
<dbReference type="GO" id="GO:0047617">
    <property type="term" value="F:fatty acyl-CoA hydrolase activity"/>
    <property type="evidence" value="ECO:0007669"/>
    <property type="project" value="InterPro"/>
</dbReference>
<dbReference type="PANTHER" id="PTHR21660:SF1">
    <property type="entry name" value="ACYL-COENZYME A THIOESTERASE 13"/>
    <property type="match status" value="1"/>
</dbReference>
<evidence type="ECO:0000313" key="4">
    <source>
        <dbReference type="Proteomes" id="UP000051213"/>
    </source>
</evidence>
<comment type="caution">
    <text evidence="3">The sequence shown here is derived from an EMBL/GenBank/DDBJ whole genome shotgun (WGS) entry which is preliminary data.</text>
</comment>
<dbReference type="InterPro" id="IPR029069">
    <property type="entry name" value="HotDog_dom_sf"/>
</dbReference>
<evidence type="ECO:0000259" key="2">
    <source>
        <dbReference type="Pfam" id="PF13622"/>
    </source>
</evidence>
<dbReference type="AlphaFoldDB" id="A0A0R2TUX5"/>
<dbReference type="EMBL" id="LICA01000642">
    <property type="protein sequence ID" value="KRO90965.1"/>
    <property type="molecule type" value="Genomic_DNA"/>
</dbReference>
<gene>
    <name evidence="3" type="ORF">ABS24_00930</name>
</gene>
<dbReference type="CDD" id="cd03443">
    <property type="entry name" value="PaaI_thioesterase"/>
    <property type="match status" value="1"/>
</dbReference>
<dbReference type="SUPFAM" id="SSF54637">
    <property type="entry name" value="Thioesterase/thiol ester dehydrase-isomerase"/>
    <property type="match status" value="1"/>
</dbReference>